<dbReference type="PANTHER" id="PTHR15852:SF66">
    <property type="entry name" value="OS09G0423700 PROTEIN"/>
    <property type="match status" value="1"/>
</dbReference>
<evidence type="ECO:0000313" key="1">
    <source>
        <dbReference type="EMBL" id="WVZ19669.1"/>
    </source>
</evidence>
<protein>
    <submittedName>
        <fullName evidence="1">Uncharacterized protein</fullName>
    </submittedName>
</protein>
<accession>A0AAQ3S8L6</accession>
<proteinExistence type="predicted"/>
<dbReference type="InterPro" id="IPR036410">
    <property type="entry name" value="HSP_DnaJ_Cys-rich_dom_sf"/>
</dbReference>
<dbReference type="PANTHER" id="PTHR15852">
    <property type="entry name" value="PLASTID TRANSCRIPTIONALLY ACTIVE PROTEIN"/>
    <property type="match status" value="1"/>
</dbReference>
<keyword evidence="2" id="KW-1185">Reference proteome</keyword>
<dbReference type="Proteomes" id="UP001374535">
    <property type="component" value="Chromosome 2"/>
</dbReference>
<gene>
    <name evidence="1" type="ORF">V8G54_006991</name>
</gene>
<dbReference type="EMBL" id="CP144699">
    <property type="protein sequence ID" value="WVZ19669.1"/>
    <property type="molecule type" value="Genomic_DNA"/>
</dbReference>
<evidence type="ECO:0000313" key="2">
    <source>
        <dbReference type="Proteomes" id="UP001374535"/>
    </source>
</evidence>
<dbReference type="AlphaFoldDB" id="A0AAQ3S8L6"/>
<name>A0AAQ3S8L6_VIGMU</name>
<organism evidence="1 2">
    <name type="scientific">Vigna mungo</name>
    <name type="common">Black gram</name>
    <name type="synonym">Phaseolus mungo</name>
    <dbReference type="NCBI Taxonomy" id="3915"/>
    <lineage>
        <taxon>Eukaryota</taxon>
        <taxon>Viridiplantae</taxon>
        <taxon>Streptophyta</taxon>
        <taxon>Embryophyta</taxon>
        <taxon>Tracheophyta</taxon>
        <taxon>Spermatophyta</taxon>
        <taxon>Magnoliopsida</taxon>
        <taxon>eudicotyledons</taxon>
        <taxon>Gunneridae</taxon>
        <taxon>Pentapetalae</taxon>
        <taxon>rosids</taxon>
        <taxon>fabids</taxon>
        <taxon>Fabales</taxon>
        <taxon>Fabaceae</taxon>
        <taxon>Papilionoideae</taxon>
        <taxon>50 kb inversion clade</taxon>
        <taxon>NPAAA clade</taxon>
        <taxon>indigoferoid/millettioid clade</taxon>
        <taxon>Phaseoleae</taxon>
        <taxon>Vigna</taxon>
    </lineage>
</organism>
<sequence length="193" mass="21398">MATSTMEDEFRVKILNNWAEDPITNIWSFGLPSICAKEEFFKNFLMAGRRVFNMSRCVSCSTASAVIHKSLSKSSTQFPIPKNAVTVNRNSRLRVHVSMVDSSSSDFAKRIERAWLISKQPRPIVCSSCDSKGHIECKWCAGTGFFILGDNMLCEVPSRNTTCIICTGKGSMCCSDCQGTGFRAKWLGEPPTS</sequence>
<dbReference type="SUPFAM" id="SSF57938">
    <property type="entry name" value="DnaJ/Hsp40 cysteine-rich domain"/>
    <property type="match status" value="1"/>
</dbReference>
<reference evidence="1 2" key="1">
    <citation type="journal article" date="2023" name="Life. Sci Alliance">
        <title>Evolutionary insights into 3D genome organization and epigenetic landscape of Vigna mungo.</title>
        <authorList>
            <person name="Junaid A."/>
            <person name="Singh B."/>
            <person name="Bhatia S."/>
        </authorList>
    </citation>
    <scope>NUCLEOTIDE SEQUENCE [LARGE SCALE GENOMIC DNA]</scope>
    <source>
        <strain evidence="1">Urdbean</strain>
    </source>
</reference>